<accession>A0ABT1E975</accession>
<reference evidence="7 8" key="1">
    <citation type="journal article" date="2022" name="Genome Biol. Evol.">
        <title>Host diet, physiology and behaviors set the stage for Lachnospiraceae cladogenesis.</title>
        <authorList>
            <person name="Vera-Ponce De Leon A."/>
            <person name="Schneider M."/>
            <person name="Jahnes B.C."/>
            <person name="Sadowski V."/>
            <person name="Camuy-Velez L.A."/>
            <person name="Duan J."/>
            <person name="Sabree Z.L."/>
        </authorList>
    </citation>
    <scope>NUCLEOTIDE SEQUENCE [LARGE SCALE GENOMIC DNA]</scope>
    <source>
        <strain evidence="7 8">PAL113</strain>
    </source>
</reference>
<dbReference type="InterPro" id="IPR029787">
    <property type="entry name" value="Nucleotide_cyclase"/>
</dbReference>
<dbReference type="SMART" id="SM00052">
    <property type="entry name" value="EAL"/>
    <property type="match status" value="1"/>
</dbReference>
<keyword evidence="8" id="KW-1185">Reference proteome</keyword>
<dbReference type="Gene3D" id="3.20.20.450">
    <property type="entry name" value="EAL domain"/>
    <property type="match status" value="1"/>
</dbReference>
<dbReference type="SUPFAM" id="SSF141868">
    <property type="entry name" value="EAL domain-like"/>
    <property type="match status" value="1"/>
</dbReference>
<dbReference type="InterPro" id="IPR000160">
    <property type="entry name" value="GGDEF_dom"/>
</dbReference>
<protein>
    <recommendedName>
        <fullName evidence="1">Stage 0 sporulation protein A homolog</fullName>
    </recommendedName>
</protein>
<dbReference type="InterPro" id="IPR050706">
    <property type="entry name" value="Cyclic-di-GMP_PDE-like"/>
</dbReference>
<evidence type="ECO:0000313" key="8">
    <source>
        <dbReference type="Proteomes" id="UP001523566"/>
    </source>
</evidence>
<dbReference type="PROSITE" id="PS50883">
    <property type="entry name" value="EAL"/>
    <property type="match status" value="1"/>
</dbReference>
<dbReference type="PANTHER" id="PTHR33121">
    <property type="entry name" value="CYCLIC DI-GMP PHOSPHODIESTERASE PDEF"/>
    <property type="match status" value="1"/>
</dbReference>
<dbReference type="InterPro" id="IPR043128">
    <property type="entry name" value="Rev_trsase/Diguanyl_cyclase"/>
</dbReference>
<dbReference type="SUPFAM" id="SSF52172">
    <property type="entry name" value="CheY-like"/>
    <property type="match status" value="1"/>
</dbReference>
<dbReference type="InterPro" id="IPR001633">
    <property type="entry name" value="EAL_dom"/>
</dbReference>
<evidence type="ECO:0000256" key="3">
    <source>
        <dbReference type="PROSITE-ProRule" id="PRU00169"/>
    </source>
</evidence>
<evidence type="ECO:0000256" key="1">
    <source>
        <dbReference type="ARBA" id="ARBA00018672"/>
    </source>
</evidence>
<dbReference type="SMART" id="SM00448">
    <property type="entry name" value="REC"/>
    <property type="match status" value="1"/>
</dbReference>
<dbReference type="PANTHER" id="PTHR33121:SF70">
    <property type="entry name" value="SIGNALING PROTEIN YKOW"/>
    <property type="match status" value="1"/>
</dbReference>
<dbReference type="RefSeq" id="WP_262065206.1">
    <property type="nucleotide sequence ID" value="NZ_JAMXOD010000003.1"/>
</dbReference>
<feature type="modified residue" description="4-aspartylphosphate" evidence="3">
    <location>
        <position position="53"/>
    </location>
</feature>
<gene>
    <name evidence="7" type="ORF">NK125_03210</name>
</gene>
<dbReference type="PROSITE" id="PS50110">
    <property type="entry name" value="RESPONSE_REGULATORY"/>
    <property type="match status" value="1"/>
</dbReference>
<organism evidence="7 8">
    <name type="scientific">Aequitasia blattaphilus</name>
    <dbReference type="NCBI Taxonomy" id="2949332"/>
    <lineage>
        <taxon>Bacteria</taxon>
        <taxon>Bacillati</taxon>
        <taxon>Bacillota</taxon>
        <taxon>Clostridia</taxon>
        <taxon>Lachnospirales</taxon>
        <taxon>Lachnospiraceae</taxon>
        <taxon>Aequitasia</taxon>
    </lineage>
</organism>
<comment type="function">
    <text evidence="2">May play the central regulatory role in sporulation. It may be an element of the effector pathway responsible for the activation of sporulation genes in response to nutritional stress. Spo0A may act in concert with spo0H (a sigma factor) to control the expression of some genes that are critical to the sporulation process.</text>
</comment>
<evidence type="ECO:0000259" key="4">
    <source>
        <dbReference type="PROSITE" id="PS50110"/>
    </source>
</evidence>
<dbReference type="SUPFAM" id="SSF55073">
    <property type="entry name" value="Nucleotide cyclase"/>
    <property type="match status" value="1"/>
</dbReference>
<dbReference type="InterPro" id="IPR011006">
    <property type="entry name" value="CheY-like_superfamily"/>
</dbReference>
<dbReference type="Proteomes" id="UP001523566">
    <property type="component" value="Unassembled WGS sequence"/>
</dbReference>
<dbReference type="PROSITE" id="PS50887">
    <property type="entry name" value="GGDEF"/>
    <property type="match status" value="1"/>
</dbReference>
<feature type="domain" description="GGDEF" evidence="6">
    <location>
        <begin position="160"/>
        <end position="287"/>
    </location>
</feature>
<dbReference type="Pfam" id="PF00563">
    <property type="entry name" value="EAL"/>
    <property type="match status" value="1"/>
</dbReference>
<dbReference type="Pfam" id="PF00072">
    <property type="entry name" value="Response_reg"/>
    <property type="match status" value="1"/>
</dbReference>
<comment type="caution">
    <text evidence="7">The sequence shown here is derived from an EMBL/GenBank/DDBJ whole genome shotgun (WGS) entry which is preliminary data.</text>
</comment>
<proteinExistence type="predicted"/>
<feature type="domain" description="Response regulatory" evidence="4">
    <location>
        <begin position="3"/>
        <end position="120"/>
    </location>
</feature>
<dbReference type="SMART" id="SM00267">
    <property type="entry name" value="GGDEF"/>
    <property type="match status" value="1"/>
</dbReference>
<dbReference type="InterPro" id="IPR001789">
    <property type="entry name" value="Sig_transdc_resp-reg_receiver"/>
</dbReference>
<evidence type="ECO:0000256" key="2">
    <source>
        <dbReference type="ARBA" id="ARBA00024867"/>
    </source>
</evidence>
<dbReference type="Gene3D" id="3.40.50.2300">
    <property type="match status" value="1"/>
</dbReference>
<dbReference type="Gene3D" id="3.30.70.270">
    <property type="match status" value="1"/>
</dbReference>
<dbReference type="NCBIfam" id="TIGR00254">
    <property type="entry name" value="GGDEF"/>
    <property type="match status" value="1"/>
</dbReference>
<keyword evidence="3" id="KW-0597">Phosphoprotein</keyword>
<name>A0ABT1E975_9FIRM</name>
<evidence type="ECO:0000313" key="7">
    <source>
        <dbReference type="EMBL" id="MCP1101421.1"/>
    </source>
</evidence>
<dbReference type="InterPro" id="IPR035919">
    <property type="entry name" value="EAL_sf"/>
</dbReference>
<dbReference type="EMBL" id="JAMZFW010000003">
    <property type="protein sequence ID" value="MCP1101421.1"/>
    <property type="molecule type" value="Genomic_DNA"/>
</dbReference>
<feature type="domain" description="EAL" evidence="5">
    <location>
        <begin position="296"/>
        <end position="550"/>
    </location>
</feature>
<evidence type="ECO:0000259" key="5">
    <source>
        <dbReference type="PROSITE" id="PS50883"/>
    </source>
</evidence>
<dbReference type="Pfam" id="PF00990">
    <property type="entry name" value="GGDEF"/>
    <property type="match status" value="1"/>
</dbReference>
<evidence type="ECO:0000259" key="6">
    <source>
        <dbReference type="PROSITE" id="PS50887"/>
    </source>
</evidence>
<dbReference type="CDD" id="cd01948">
    <property type="entry name" value="EAL"/>
    <property type="match status" value="1"/>
</dbReference>
<sequence length="552" mass="63694">MSKILIVEDSAINRQILKKMLDQEYDIIEAVNGQEALDILKDEWFNLDLILLDIMMPVMDGYTFLSVIKDYPDYMTVPIIVTTSNDSEKDEIQALARGATDYIRKPYHWQIVKHRINNIISLRQTAAIFNLIKYDQLTGLYSKEYFYKMAAEEMETHPENTYDIICCDIENFSLVNDAYGYDTGNEILKCTASAVNSFLKDNILCTRLNSDIFVALLPHKELYDELFFTDLTNHINSCLTHCNIVLDYGIYQNSSSETSIYTACNRAMSVIEKVKGNFTKNYAFYDESFRKDKLFAQNITANMERALKDKEFKVYYQPKVDLKTGQMIGAEALVRWVSPIDGFMPPGQFIPLFEKNGFISELDCFVWEETCRFMRECHDQGLPKLPISVNVSRTDLYNLDVPKIVCHLTNKYQLDKKYLHLEITESAYNEHPEIILKVTSVLHDLGFILELDDFGTGYSSLNLLSEMSIDILKLDMRFAQNHTTNKRQNDILSFILDLAKRMGLVVISEGVETKEQADTLRDMGCGLAQGYYYSKPITQDEYKEMLMKLKGE</sequence>